<evidence type="ECO:0000256" key="1">
    <source>
        <dbReference type="ARBA" id="ARBA00004389"/>
    </source>
</evidence>
<name>A0A835CXM5_APHGI</name>
<comment type="caution">
    <text evidence="17">The sequence shown here is derived from an EMBL/GenBank/DDBJ whole genome shotgun (WGS) entry which is preliminary data.</text>
</comment>
<organism evidence="17 18">
    <name type="scientific">Aphidius gifuensis</name>
    <name type="common">Parasitoid wasp</name>
    <dbReference type="NCBI Taxonomy" id="684658"/>
    <lineage>
        <taxon>Eukaryota</taxon>
        <taxon>Metazoa</taxon>
        <taxon>Ecdysozoa</taxon>
        <taxon>Arthropoda</taxon>
        <taxon>Hexapoda</taxon>
        <taxon>Insecta</taxon>
        <taxon>Pterygota</taxon>
        <taxon>Neoptera</taxon>
        <taxon>Endopterygota</taxon>
        <taxon>Hymenoptera</taxon>
        <taxon>Apocrita</taxon>
        <taxon>Ichneumonoidea</taxon>
        <taxon>Braconidae</taxon>
        <taxon>Aphidiinae</taxon>
        <taxon>Aphidius</taxon>
    </lineage>
</organism>
<feature type="domain" description="ALG11 mannosyltransferase N-terminal" evidence="16">
    <location>
        <begin position="60"/>
        <end position="265"/>
    </location>
</feature>
<comment type="similarity">
    <text evidence="3 14">Belongs to the glycosyltransferase group 1 family. Glycosyltransferase 4 subfamily.</text>
</comment>
<dbReference type="InterPro" id="IPR001296">
    <property type="entry name" value="Glyco_trans_1"/>
</dbReference>
<keyword evidence="7 14" id="KW-0808">Transferase</keyword>
<feature type="domain" description="Glycosyl transferase family 1" evidence="15">
    <location>
        <begin position="295"/>
        <end position="464"/>
    </location>
</feature>
<dbReference type="PANTHER" id="PTHR45919">
    <property type="entry name" value="GDP-MAN:MAN(3)GLCNAC(2)-PP-DOL ALPHA-1,2-MANNOSYLTRANSFERASE"/>
    <property type="match status" value="1"/>
</dbReference>
<keyword evidence="10 14" id="KW-1133">Transmembrane helix</keyword>
<evidence type="ECO:0000313" key="18">
    <source>
        <dbReference type="Proteomes" id="UP000639338"/>
    </source>
</evidence>
<evidence type="ECO:0000256" key="6">
    <source>
        <dbReference type="ARBA" id="ARBA00022676"/>
    </source>
</evidence>
<keyword evidence="18" id="KW-1185">Reference proteome</keyword>
<dbReference type="PANTHER" id="PTHR45919:SF1">
    <property type="entry name" value="GDP-MAN:MAN(3)GLCNAC(2)-PP-DOL ALPHA-1,2-MANNOSYLTRANSFERASE"/>
    <property type="match status" value="1"/>
</dbReference>
<dbReference type="GO" id="GO:0006487">
    <property type="term" value="P:protein N-linked glycosylation"/>
    <property type="evidence" value="ECO:0007669"/>
    <property type="project" value="TreeGrafter"/>
</dbReference>
<evidence type="ECO:0000256" key="10">
    <source>
        <dbReference type="ARBA" id="ARBA00022989"/>
    </source>
</evidence>
<evidence type="ECO:0000256" key="14">
    <source>
        <dbReference type="RuleBase" id="RU367051"/>
    </source>
</evidence>
<dbReference type="AlphaFoldDB" id="A0A835CXM5"/>
<evidence type="ECO:0000256" key="3">
    <source>
        <dbReference type="ARBA" id="ARBA00009481"/>
    </source>
</evidence>
<dbReference type="EMBL" id="JACMRX010000001">
    <property type="protein sequence ID" value="KAF7996755.1"/>
    <property type="molecule type" value="Genomic_DNA"/>
</dbReference>
<evidence type="ECO:0000259" key="16">
    <source>
        <dbReference type="Pfam" id="PF15924"/>
    </source>
</evidence>
<evidence type="ECO:0000256" key="7">
    <source>
        <dbReference type="ARBA" id="ARBA00022679"/>
    </source>
</evidence>
<dbReference type="InterPro" id="IPR038013">
    <property type="entry name" value="ALG11"/>
</dbReference>
<comment type="subcellular location">
    <subcellularLocation>
        <location evidence="1">Endoplasmic reticulum membrane</location>
        <topology evidence="1">Single-pass membrane protein</topology>
    </subcellularLocation>
</comment>
<evidence type="ECO:0000256" key="8">
    <source>
        <dbReference type="ARBA" id="ARBA00022692"/>
    </source>
</evidence>
<keyword evidence="8 14" id="KW-0812">Transmembrane</keyword>
<evidence type="ECO:0000256" key="9">
    <source>
        <dbReference type="ARBA" id="ARBA00022824"/>
    </source>
</evidence>
<evidence type="ECO:0000313" key="17">
    <source>
        <dbReference type="EMBL" id="KAF7996755.1"/>
    </source>
</evidence>
<evidence type="ECO:0000256" key="4">
    <source>
        <dbReference type="ARBA" id="ARBA00012645"/>
    </source>
</evidence>
<evidence type="ECO:0000256" key="2">
    <source>
        <dbReference type="ARBA" id="ARBA00004922"/>
    </source>
</evidence>
<sequence>MVLICCLMLAIGTLVSSICLLISSIILLSFLLLILFPMLIIFLRQLLAYKKNLNKPINTTTIGIFHPYCNAGGGGERVLWKSIESLQKKYKNIKIYVYTGDVDVKPDEMLKKVKDTFDINLDKIDFIYLTRRKWVEAYMYPRLTLLAQSIGSMYLGFEALYAFQPDIFIDTMGYAFTYPLFKYLAGSKVVSYTHYPTISTDMLQQVQQRIVAHNNHQTIANNPILSRVKIIYYQLFSVLYGYMGRCADIVMVNSTWTEEHINNIWKCPVKTFRVYPPCDIEHLVKLPLDDDDDKTNESIRIVSVAQFRPEKNHKLMINVLREVRDIVDDNVWKKIRLVLVGSCRNDDDKMRVDELKELSKTLGIDGNVEFKLNVTYDELIDEFKKGTIGLHAMWNEHFGISVVECMAAGLITIANNSGGPRADIVKTEFDNRTGFLASAVIEYATIIADVIHMNYDEKNIIRNSARLDVDRFSSKTFEKEFIRVIEPLF</sequence>
<reference evidence="17 18" key="1">
    <citation type="submission" date="2020-08" db="EMBL/GenBank/DDBJ databases">
        <title>Aphidius gifuensis genome sequencing and assembly.</title>
        <authorList>
            <person name="Du Z."/>
        </authorList>
    </citation>
    <scope>NUCLEOTIDE SEQUENCE [LARGE SCALE GENOMIC DNA]</scope>
    <source>
        <strain evidence="17">YNYX2018</strain>
        <tissue evidence="17">Adults</tissue>
    </source>
</reference>
<evidence type="ECO:0000256" key="11">
    <source>
        <dbReference type="ARBA" id="ARBA00023136"/>
    </source>
</evidence>
<dbReference type="CDD" id="cd03806">
    <property type="entry name" value="GT4_ALG11-like"/>
    <property type="match status" value="1"/>
</dbReference>
<keyword evidence="11 14" id="KW-0472">Membrane</keyword>
<evidence type="ECO:0000256" key="12">
    <source>
        <dbReference type="ARBA" id="ARBA00045065"/>
    </source>
</evidence>
<dbReference type="EC" id="2.4.1.131" evidence="4 14"/>
<comment type="catalytic activity">
    <reaction evidence="12 14">
        <text>an alpha-D-Man-(1-&gt;3)-[alpha-D-Man-(1-&gt;6)]-beta-D-Man-(1-&gt;4)-beta-D-GlcNAc-(1-&gt;4)-alpha-D-GlcNAc-diphospho-di-trans,poly-cis-dolichol + 2 GDP-alpha-D-mannose = an alpha-D-Man-(1-&gt;2)-alpha-D-Man-(1-&gt;2)-alpha-D-Man-(1-&gt;3)-[alpha-D-Man-(1-&gt;6)]-beta-D-Man-(1-&gt;4)-beta-D-GlcNAc-(1-&gt;4)-alpha-D-GlcNAc-diphospho-di-trans,poly-cis-dolichol + 2 GDP + 2 H(+)</text>
        <dbReference type="Rhea" id="RHEA:29523"/>
        <dbReference type="Rhea" id="RHEA-COMP:19515"/>
        <dbReference type="Rhea" id="RHEA-COMP:19516"/>
        <dbReference type="ChEBI" id="CHEBI:15378"/>
        <dbReference type="ChEBI" id="CHEBI:57527"/>
        <dbReference type="ChEBI" id="CHEBI:58189"/>
        <dbReference type="ChEBI" id="CHEBI:132511"/>
        <dbReference type="ChEBI" id="CHEBI:132515"/>
        <dbReference type="EC" id="2.4.1.131"/>
    </reaction>
    <physiologicalReaction direction="left-to-right" evidence="12 14">
        <dbReference type="Rhea" id="RHEA:29524"/>
    </physiologicalReaction>
</comment>
<dbReference type="InterPro" id="IPR031814">
    <property type="entry name" value="ALG11_N"/>
</dbReference>
<comment type="pathway">
    <text evidence="2 14">Protein modification; protein glycosylation.</text>
</comment>
<accession>A0A835CXM5</accession>
<protein>
    <recommendedName>
        <fullName evidence="5 14">GDP-Man:Man(3)GlcNAc(2)-PP-Dol alpha-1,2-mannosyltransferase</fullName>
        <ecNumber evidence="4 14">2.4.1.131</ecNumber>
    </recommendedName>
</protein>
<dbReference type="Gene3D" id="3.40.50.2000">
    <property type="entry name" value="Glycogen Phosphorylase B"/>
    <property type="match status" value="1"/>
</dbReference>
<dbReference type="OrthoDB" id="2276068at2759"/>
<evidence type="ECO:0000256" key="13">
    <source>
        <dbReference type="ARBA" id="ARBA00045128"/>
    </source>
</evidence>
<gene>
    <name evidence="17" type="ORF">HCN44_002401</name>
</gene>
<dbReference type="GO" id="GO:0004377">
    <property type="term" value="F:GDP-Man:Man(3)GlcNAc(2)-PP-Dol alpha-1,2-mannosyltransferase activity"/>
    <property type="evidence" value="ECO:0007669"/>
    <property type="project" value="UniProtKB-UniRule"/>
</dbReference>
<proteinExistence type="inferred from homology"/>
<dbReference type="Pfam" id="PF15924">
    <property type="entry name" value="ALG11_N"/>
    <property type="match status" value="1"/>
</dbReference>
<dbReference type="Proteomes" id="UP000639338">
    <property type="component" value="Unassembled WGS sequence"/>
</dbReference>
<dbReference type="SUPFAM" id="SSF53756">
    <property type="entry name" value="UDP-Glycosyltransferase/glycogen phosphorylase"/>
    <property type="match status" value="1"/>
</dbReference>
<dbReference type="Pfam" id="PF00534">
    <property type="entry name" value="Glycos_transf_1"/>
    <property type="match status" value="1"/>
</dbReference>
<evidence type="ECO:0000259" key="15">
    <source>
        <dbReference type="Pfam" id="PF00534"/>
    </source>
</evidence>
<dbReference type="GO" id="GO:0005789">
    <property type="term" value="C:endoplasmic reticulum membrane"/>
    <property type="evidence" value="ECO:0007669"/>
    <property type="project" value="UniProtKB-SubCell"/>
</dbReference>
<comment type="function">
    <text evidence="13">GDP-Man:Man(3)GlcNAc(2)-PP-Dol alpha-1,2-mannosyltransferase that operates in the biosynthetic pathway of dolichol-linked oligosaccharides, the glycan precursors employed in protein asparagine (N)-glycosylation. The assembly of dolichol-linked oligosaccharides begins on the cytosolic side of the endoplasmic reticulum membrane and finishes in its lumen. The sequential addition of sugars to dolichol pyrophosphate produces dolichol-linked oligosaccharides containing fourteen sugars, including two GlcNAcs, nine mannoses and three glucoses. Once assembled, the oligosaccharide is transferred from the lipid to nascent proteins by oligosaccharyltransferases. Catalyzes, on the cytoplasmic face of the endoplasmic reticulum, the addition of the fourth and fifth mannose residues to the dolichol-linked oligosaccharide chain, to produce Man(5)GlcNAc(2)-PP-dolichol core oligosaccharide. Man(5)GlcNAc(2)-PP-dolichol is a substrate for ALG3, the following enzyme in the biosynthetic pathway.</text>
</comment>
<feature type="transmembrane region" description="Helical" evidence="14">
    <location>
        <begin position="27"/>
        <end position="47"/>
    </location>
</feature>
<keyword evidence="6 14" id="KW-0328">Glycosyltransferase</keyword>
<evidence type="ECO:0000256" key="5">
    <source>
        <dbReference type="ARBA" id="ARBA00022018"/>
    </source>
</evidence>
<dbReference type="UniPathway" id="UPA00378"/>
<keyword evidence="9 14" id="KW-0256">Endoplasmic reticulum</keyword>